<keyword evidence="2" id="KW-0812">Transmembrane</keyword>
<evidence type="ECO:0000256" key="1">
    <source>
        <dbReference type="SAM" id="MobiDB-lite"/>
    </source>
</evidence>
<dbReference type="Proteomes" id="UP001420932">
    <property type="component" value="Unassembled WGS sequence"/>
</dbReference>
<evidence type="ECO:0000313" key="5">
    <source>
        <dbReference type="EMBL" id="KAK9097723.1"/>
    </source>
</evidence>
<dbReference type="AlphaFoldDB" id="A0AAP0HQL8"/>
<dbReference type="InterPro" id="IPR050931">
    <property type="entry name" value="Mito_Protein_Transport_Metaxin"/>
</dbReference>
<dbReference type="EMBL" id="JBBNAF010000011">
    <property type="protein sequence ID" value="KAK9097723.1"/>
    <property type="molecule type" value="Genomic_DNA"/>
</dbReference>
<dbReference type="Pfam" id="PF17171">
    <property type="entry name" value="GST_C_6"/>
    <property type="match status" value="1"/>
</dbReference>
<dbReference type="PANTHER" id="PTHR12289:SF41">
    <property type="entry name" value="FAILED AXON CONNECTIONS-RELATED"/>
    <property type="match status" value="1"/>
</dbReference>
<name>A0AAP0HQL8_9MAGN</name>
<feature type="domain" description="Metaxin glutathione S-transferase" evidence="3">
    <location>
        <begin position="172"/>
        <end position="231"/>
    </location>
</feature>
<dbReference type="GO" id="GO:0005741">
    <property type="term" value="C:mitochondrial outer membrane"/>
    <property type="evidence" value="ECO:0007669"/>
    <property type="project" value="TreeGrafter"/>
</dbReference>
<keyword evidence="2" id="KW-1133">Transmembrane helix</keyword>
<evidence type="ECO:0008006" key="7">
    <source>
        <dbReference type="Google" id="ProtNLM"/>
    </source>
</evidence>
<feature type="region of interest" description="Disordered" evidence="1">
    <location>
        <begin position="239"/>
        <end position="282"/>
    </location>
</feature>
<organism evidence="5 6">
    <name type="scientific">Stephania yunnanensis</name>
    <dbReference type="NCBI Taxonomy" id="152371"/>
    <lineage>
        <taxon>Eukaryota</taxon>
        <taxon>Viridiplantae</taxon>
        <taxon>Streptophyta</taxon>
        <taxon>Embryophyta</taxon>
        <taxon>Tracheophyta</taxon>
        <taxon>Spermatophyta</taxon>
        <taxon>Magnoliopsida</taxon>
        <taxon>Ranunculales</taxon>
        <taxon>Menispermaceae</taxon>
        <taxon>Menispermoideae</taxon>
        <taxon>Cissampelideae</taxon>
        <taxon>Stephania</taxon>
    </lineage>
</organism>
<reference evidence="5 6" key="1">
    <citation type="submission" date="2024-01" db="EMBL/GenBank/DDBJ databases">
        <title>Genome assemblies of Stephania.</title>
        <authorList>
            <person name="Yang L."/>
        </authorList>
    </citation>
    <scope>NUCLEOTIDE SEQUENCE [LARGE SCALE GENOMIC DNA]</scope>
    <source>
        <strain evidence="5">YNDBR</strain>
        <tissue evidence="5">Leaf</tissue>
    </source>
</reference>
<dbReference type="CDD" id="cd03193">
    <property type="entry name" value="GST_C_Metaxin"/>
    <property type="match status" value="1"/>
</dbReference>
<protein>
    <recommendedName>
        <fullName evidence="7">Metaxin</fullName>
    </recommendedName>
</protein>
<evidence type="ECO:0000259" key="3">
    <source>
        <dbReference type="Pfam" id="PF17171"/>
    </source>
</evidence>
<proteinExistence type="predicted"/>
<keyword evidence="2" id="KW-0472">Membrane</keyword>
<gene>
    <name evidence="5" type="ORF">Syun_024768</name>
</gene>
<dbReference type="Pfam" id="PF17172">
    <property type="entry name" value="GST_N_4"/>
    <property type="match status" value="1"/>
</dbReference>
<feature type="domain" description="Thioredoxin-like fold" evidence="4">
    <location>
        <begin position="26"/>
        <end position="118"/>
    </location>
</feature>
<evidence type="ECO:0000313" key="6">
    <source>
        <dbReference type="Proteomes" id="UP001420932"/>
    </source>
</evidence>
<evidence type="ECO:0000256" key="2">
    <source>
        <dbReference type="SAM" id="Phobius"/>
    </source>
</evidence>
<keyword evidence="6" id="KW-1185">Reference proteome</keyword>
<sequence>MAEEIEQRKLVLVARKPCFGLPTACPSCLPVYVYLRLAKASFDLRFNLVHPDSDQIPYVEYGEYVAYNNEKGGVIESLKEDGVVDLDSGHPSYDAAEWWAIVRSWLTDAAMYELWIGSDGSSAHKMYFSDLPWPIGKILHYKQARLVKQLLGITKVNVEQKEAEIYRRASLAYVALSNKLGEQNYFLENRPRSFDAILLGHTLFTLHALPEASTLRTKLLEHSNLVRYTENFKTEFLEAGSSSSIPRSPHEPSSSFTPKRGTPPNWGTKPKSKPKREKTEEEKTFKRRAKYFVATQLIAILVFLSLLGGSDEADLDVDDDDGMNYDD</sequence>
<feature type="transmembrane region" description="Helical" evidence="2">
    <location>
        <begin position="291"/>
        <end position="309"/>
    </location>
</feature>
<comment type="caution">
    <text evidence="5">The sequence shown here is derived from an EMBL/GenBank/DDBJ whole genome shotgun (WGS) entry which is preliminary data.</text>
</comment>
<feature type="compositionally biased region" description="Polar residues" evidence="1">
    <location>
        <begin position="240"/>
        <end position="257"/>
    </location>
</feature>
<dbReference type="PANTHER" id="PTHR12289">
    <property type="entry name" value="METAXIN RELATED"/>
    <property type="match status" value="1"/>
</dbReference>
<dbReference type="InterPro" id="IPR033468">
    <property type="entry name" value="Metaxin_GST"/>
</dbReference>
<dbReference type="InterPro" id="IPR012336">
    <property type="entry name" value="Thioredoxin-like_fold"/>
</dbReference>
<evidence type="ECO:0000259" key="4">
    <source>
        <dbReference type="Pfam" id="PF17172"/>
    </source>
</evidence>
<dbReference type="GO" id="GO:0006626">
    <property type="term" value="P:protein targeting to mitochondrion"/>
    <property type="evidence" value="ECO:0007669"/>
    <property type="project" value="TreeGrafter"/>
</dbReference>
<accession>A0AAP0HQL8</accession>